<evidence type="ECO:0000256" key="4">
    <source>
        <dbReference type="ARBA" id="ARBA00022723"/>
    </source>
</evidence>
<reference evidence="11 12" key="1">
    <citation type="submission" date="2018-03" db="EMBL/GenBank/DDBJ databases">
        <title>Genomic Encyclopedia of Archaeal and Bacterial Type Strains, Phase II (KMG-II): from individual species to whole genera.</title>
        <authorList>
            <person name="Goeker M."/>
        </authorList>
    </citation>
    <scope>NUCLEOTIDE SEQUENCE [LARGE SCALE GENOMIC DNA]</scope>
    <source>
        <strain evidence="11 12">DSM 28229</strain>
    </source>
</reference>
<evidence type="ECO:0000256" key="8">
    <source>
        <dbReference type="ARBA" id="ARBA00023014"/>
    </source>
</evidence>
<dbReference type="SUPFAM" id="SSF52922">
    <property type="entry name" value="TK C-terminal domain-like"/>
    <property type="match status" value="1"/>
</dbReference>
<gene>
    <name evidence="11" type="ORF">BC781_10172</name>
</gene>
<dbReference type="Pfam" id="PF01558">
    <property type="entry name" value="POR"/>
    <property type="match status" value="1"/>
</dbReference>
<feature type="region of interest" description="Disordered" evidence="9">
    <location>
        <begin position="1231"/>
        <end position="1297"/>
    </location>
</feature>
<dbReference type="InterPro" id="IPR002869">
    <property type="entry name" value="Pyrv_flavodox_OxRed_cen"/>
</dbReference>
<dbReference type="GO" id="GO:0016903">
    <property type="term" value="F:oxidoreductase activity, acting on the aldehyde or oxo group of donors"/>
    <property type="evidence" value="ECO:0007669"/>
    <property type="project" value="InterPro"/>
</dbReference>
<proteinExistence type="inferred from homology"/>
<feature type="compositionally biased region" description="Basic and acidic residues" evidence="9">
    <location>
        <begin position="1270"/>
        <end position="1285"/>
    </location>
</feature>
<dbReference type="Gene3D" id="3.40.920.10">
    <property type="entry name" value="Pyruvate-ferredoxin oxidoreductase, PFOR, domain III"/>
    <property type="match status" value="1"/>
</dbReference>
<dbReference type="FunFam" id="3.40.920.10:FF:000001">
    <property type="entry name" value="Pyruvate:ferredoxin (Flavodoxin) oxidoreductase"/>
    <property type="match status" value="1"/>
</dbReference>
<dbReference type="Gene3D" id="3.40.50.920">
    <property type="match status" value="1"/>
</dbReference>
<dbReference type="Gene3D" id="4.10.780.10">
    <property type="entry name" value="Pyruvate-flavodoxin oxidoreductase, EKR domain"/>
    <property type="match status" value="1"/>
</dbReference>
<keyword evidence="2" id="KW-0813">Transport</keyword>
<dbReference type="InterPro" id="IPR019456">
    <property type="entry name" value="Pyrv-flavodox_OxRtase_EKR"/>
</dbReference>
<keyword evidence="7" id="KW-0408">Iron</keyword>
<keyword evidence="8" id="KW-0411">Iron-sulfur</keyword>
<name>A0A315ZDP4_SEDFL</name>
<feature type="domain" description="4Fe-4S ferredoxin-type" evidence="10">
    <location>
        <begin position="706"/>
        <end position="735"/>
    </location>
</feature>
<comment type="caution">
    <text evidence="11">The sequence shown here is derived from an EMBL/GenBank/DDBJ whole genome shotgun (WGS) entry which is preliminary data.</text>
</comment>
<dbReference type="InterPro" id="IPR019752">
    <property type="entry name" value="Pyrv/ketoisovalerate_OxRed_cat"/>
</dbReference>
<dbReference type="InterPro" id="IPR009014">
    <property type="entry name" value="Transketo_C/PFOR_II"/>
</dbReference>
<dbReference type="Pfam" id="PF10371">
    <property type="entry name" value="EKR"/>
    <property type="match status" value="1"/>
</dbReference>
<dbReference type="CDD" id="cd03377">
    <property type="entry name" value="TPP_PFOR_PNO"/>
    <property type="match status" value="1"/>
</dbReference>
<keyword evidence="11" id="KW-0670">Pyruvate</keyword>
<keyword evidence="4" id="KW-0479">Metal-binding</keyword>
<dbReference type="Proteomes" id="UP000245535">
    <property type="component" value="Unassembled WGS sequence"/>
</dbReference>
<dbReference type="Gene3D" id="3.40.50.970">
    <property type="match status" value="2"/>
</dbReference>
<evidence type="ECO:0000259" key="10">
    <source>
        <dbReference type="PROSITE" id="PS51379"/>
    </source>
</evidence>
<evidence type="ECO:0000313" key="11">
    <source>
        <dbReference type="EMBL" id="PWJ43726.1"/>
    </source>
</evidence>
<feature type="domain" description="4Fe-4S ferredoxin-type" evidence="10">
    <location>
        <begin position="764"/>
        <end position="793"/>
    </location>
</feature>
<sequence length="1297" mass="143605">MPYVKGKREGKVLTMRKIDSTTNYITLDGNEAVASVAYKVNEVCAIYPITPSSSLGEKCDEWAAKGVKNIWGNVPSVMEMQSEGGAAGTVHGSLQAGALTTTFTASQGLLLKIPNMYKIAGELTPAVFHVTARSLATHALSIFNDHSDVMAARQTGFAMLASSSVQEAMDTAIIAHAATLKARIPFMHFYDGFRTSHEISKINPVSDDIMRQMIDEEYVRAHRERALTPDRPKIRGTAQNPDVYFQSREGVNTYYADCPYVVQEYMDRFAKLTGRQYKVYEYEGAEDAEHVIVAMASATETIKQTVDYFNAKGQKVGVLKVRLYRPFDTKLFMEALPATVKKISVLDRTKEPGASAEPLCQDVAMTLLNGIQAGYGTLKQMPMIIGGRFGLSSKEFTPSMAKSVFDNLFEEKPKNNFTVGILDDVTNTSLTYDPNWDIEPDNLYRALFYGLGSDGTVGANKNTIKIIGENTPNYAQGYFVYDSKKAGSMTVSHLRFGPDNFQAPYLINTANFVACHQFVFLEKKEMLNELKEGGIFLLNTPFGKDELWDQMPRKVQEQIIRKKIKVFAIDAQKVAEESGMKRRINTIMQTCFFAISEILPREEAINAIKDAIHKTYGKKGDKIVNMNITAVDNTLDNLFELEIPAEAKSQIEMQPPVSENAPDFVDQVLGKIIAGFGDDVPVSALPEDGTFPVGTAAYEKRNIALEIPVWDMDPCIQCGKCAAVCPHAAIRIKAFEKDAVENAPSTFKHTSARDKDFKADGLEYSIQIAPEDCTGCYNCVEVCPAMSKEVEGRKSLYMQPQLPLKQQEKENWDFFLSIPELDRSKLKNSALKQQQLQQPLFEFSGACAGCGETPYIKMLTQLFGDRALVANATGCSSIFSGNLPTTPYTTNADGRGPAWSNSLFEDNAEFGLGFRLAVDEQTKVARELVSDLKGEIGEELSNKLLSASQDNEIEIFEQRERIEEVKSILSQSEDTKAKRLLDVADYLAKKSIWIVGGDGWAYDIGYGGLDHVLSTGKNVNILVLDTEVYSNTGGQASKSTPLGAIAKFATNGKRTGKKDLGAEAMAHGGVYVATIAYGANDNQTLKAFLEAEAYDGPSIIIAYAHCIEHGIDMNAPLAHHKALVDSGQWILYRYNPERENEGKNPLILDSKPKQLSIADFMQLENRFRMLAKNDPSKAKELAERASKEAGQRYRRMKHLAEMEFEIEVEENDPSVSKPVAKKAVRPAIGGAKKPIKRAVIPSAKKVEEKTEESARPKRPVVKRPVIGKKPSTEVEKKAEKTETPKPARPRMRPKFKK</sequence>
<dbReference type="InterPro" id="IPR017900">
    <property type="entry name" value="4Fe4S_Fe_S_CS"/>
</dbReference>
<dbReference type="InterPro" id="IPR011766">
    <property type="entry name" value="TPP_enzyme_TPP-bd"/>
</dbReference>
<dbReference type="InterPro" id="IPR002880">
    <property type="entry name" value="Pyrv_Fd/Flavodoxin_OxRdtase_N"/>
</dbReference>
<evidence type="ECO:0000256" key="5">
    <source>
        <dbReference type="ARBA" id="ARBA00022982"/>
    </source>
</evidence>
<protein>
    <submittedName>
        <fullName evidence="11">Pyruvate-ferredoxin/flavodoxin oxidoreductase</fullName>
    </submittedName>
</protein>
<dbReference type="Gene3D" id="3.30.70.20">
    <property type="match status" value="1"/>
</dbReference>
<dbReference type="PANTHER" id="PTHR32154:SF0">
    <property type="entry name" value="PYRUVATE-FLAVODOXIN OXIDOREDUCTASE-RELATED"/>
    <property type="match status" value="1"/>
</dbReference>
<evidence type="ECO:0000256" key="7">
    <source>
        <dbReference type="ARBA" id="ARBA00023004"/>
    </source>
</evidence>
<keyword evidence="3" id="KW-0004">4Fe-4S</keyword>
<dbReference type="SMART" id="SM00890">
    <property type="entry name" value="EKR"/>
    <property type="match status" value="1"/>
</dbReference>
<dbReference type="InterPro" id="IPR017896">
    <property type="entry name" value="4Fe4S_Fe-S-bd"/>
</dbReference>
<dbReference type="PROSITE" id="PS51379">
    <property type="entry name" value="4FE4S_FER_2"/>
    <property type="match status" value="2"/>
</dbReference>
<dbReference type="GO" id="GO:0030976">
    <property type="term" value="F:thiamine pyrophosphate binding"/>
    <property type="evidence" value="ECO:0007669"/>
    <property type="project" value="InterPro"/>
</dbReference>
<dbReference type="FunFam" id="3.30.70.20:FF:000022">
    <property type="entry name" value="Pyruvate:ferredoxin (Flavodoxin) oxidoreductase"/>
    <property type="match status" value="1"/>
</dbReference>
<dbReference type="CDD" id="cd07034">
    <property type="entry name" value="TPP_PYR_PFOR_IOR-alpha_like"/>
    <property type="match status" value="1"/>
</dbReference>
<dbReference type="InterPro" id="IPR011895">
    <property type="entry name" value="Pyrv_flavodox_OxRed"/>
</dbReference>
<evidence type="ECO:0000313" key="12">
    <source>
        <dbReference type="Proteomes" id="UP000245535"/>
    </source>
</evidence>
<evidence type="ECO:0000256" key="3">
    <source>
        <dbReference type="ARBA" id="ARBA00022485"/>
    </source>
</evidence>
<organism evidence="11 12">
    <name type="scientific">Sediminitomix flava</name>
    <dbReference type="NCBI Taxonomy" id="379075"/>
    <lineage>
        <taxon>Bacteria</taxon>
        <taxon>Pseudomonadati</taxon>
        <taxon>Bacteroidota</taxon>
        <taxon>Cytophagia</taxon>
        <taxon>Cytophagales</taxon>
        <taxon>Flammeovirgaceae</taxon>
        <taxon>Sediminitomix</taxon>
    </lineage>
</organism>
<keyword evidence="6" id="KW-0560">Oxidoreductase</keyword>
<evidence type="ECO:0000256" key="1">
    <source>
        <dbReference type="ARBA" id="ARBA00009032"/>
    </source>
</evidence>
<dbReference type="NCBIfam" id="TIGR02176">
    <property type="entry name" value="pyruv_ox_red"/>
    <property type="match status" value="1"/>
</dbReference>
<dbReference type="SUPFAM" id="SSF54862">
    <property type="entry name" value="4Fe-4S ferredoxins"/>
    <property type="match status" value="1"/>
</dbReference>
<dbReference type="Pfam" id="PF17147">
    <property type="entry name" value="PFOR_II"/>
    <property type="match status" value="1"/>
</dbReference>
<dbReference type="SUPFAM" id="SSF53323">
    <property type="entry name" value="Pyruvate-ferredoxin oxidoreductase, PFOR, domain III"/>
    <property type="match status" value="1"/>
</dbReference>
<evidence type="ECO:0000256" key="9">
    <source>
        <dbReference type="SAM" id="MobiDB-lite"/>
    </source>
</evidence>
<evidence type="ECO:0000256" key="2">
    <source>
        <dbReference type="ARBA" id="ARBA00022448"/>
    </source>
</evidence>
<dbReference type="PROSITE" id="PS00198">
    <property type="entry name" value="4FE4S_FER_1"/>
    <property type="match status" value="2"/>
</dbReference>
<dbReference type="Pfam" id="PF01855">
    <property type="entry name" value="POR_N"/>
    <property type="match status" value="1"/>
</dbReference>
<dbReference type="GO" id="GO:0005506">
    <property type="term" value="F:iron ion binding"/>
    <property type="evidence" value="ECO:0007669"/>
    <property type="project" value="InterPro"/>
</dbReference>
<dbReference type="InterPro" id="IPR029061">
    <property type="entry name" value="THDP-binding"/>
</dbReference>
<dbReference type="GO" id="GO:0051539">
    <property type="term" value="F:4 iron, 4 sulfur cluster binding"/>
    <property type="evidence" value="ECO:0007669"/>
    <property type="project" value="UniProtKB-KW"/>
</dbReference>
<dbReference type="PANTHER" id="PTHR32154">
    <property type="entry name" value="PYRUVATE-FLAVODOXIN OXIDOREDUCTASE-RELATED"/>
    <property type="match status" value="1"/>
</dbReference>
<feature type="compositionally biased region" description="Basic residues" evidence="9">
    <location>
        <begin position="1287"/>
        <end position="1297"/>
    </location>
</feature>
<evidence type="ECO:0000256" key="6">
    <source>
        <dbReference type="ARBA" id="ARBA00023002"/>
    </source>
</evidence>
<dbReference type="GO" id="GO:0006979">
    <property type="term" value="P:response to oxidative stress"/>
    <property type="evidence" value="ECO:0007669"/>
    <property type="project" value="TreeGrafter"/>
</dbReference>
<accession>A0A315ZDP4</accession>
<dbReference type="FunFam" id="3.40.50.970:FF:000041">
    <property type="entry name" value="Pyruvate:ferredoxin (Flavodoxin) oxidoreductase"/>
    <property type="match status" value="1"/>
</dbReference>
<dbReference type="InterPro" id="IPR050722">
    <property type="entry name" value="Pyruvate:ferred/Flavod_OxRd"/>
</dbReference>
<dbReference type="InterPro" id="IPR037112">
    <property type="entry name" value="Pyrv-flavodox_OxR_EKR_sf"/>
</dbReference>
<keyword evidence="12" id="KW-1185">Reference proteome</keyword>
<dbReference type="Pfam" id="PF02775">
    <property type="entry name" value="TPP_enzyme_C"/>
    <property type="match status" value="1"/>
</dbReference>
<dbReference type="FunFam" id="3.40.50.920:FF:000007">
    <property type="entry name" value="Pyruvate:ferredoxin (Flavodoxin) oxidoreductase"/>
    <property type="match status" value="1"/>
</dbReference>
<feature type="compositionally biased region" description="Basic and acidic residues" evidence="9">
    <location>
        <begin position="1244"/>
        <end position="1255"/>
    </location>
</feature>
<dbReference type="Pfam" id="PF12838">
    <property type="entry name" value="Fer4_7"/>
    <property type="match status" value="1"/>
</dbReference>
<dbReference type="GO" id="GO:0022900">
    <property type="term" value="P:electron transport chain"/>
    <property type="evidence" value="ECO:0007669"/>
    <property type="project" value="InterPro"/>
</dbReference>
<dbReference type="EMBL" id="QGDO01000001">
    <property type="protein sequence ID" value="PWJ43726.1"/>
    <property type="molecule type" value="Genomic_DNA"/>
</dbReference>
<dbReference type="SUPFAM" id="SSF52518">
    <property type="entry name" value="Thiamin diphosphate-binding fold (THDP-binding)"/>
    <property type="match status" value="2"/>
</dbReference>
<dbReference type="FunFam" id="3.40.50.970:FF:000012">
    <property type="entry name" value="Pyruvate:ferredoxin (Flavodoxin) oxidoreductase"/>
    <property type="match status" value="1"/>
</dbReference>
<dbReference type="InterPro" id="IPR033412">
    <property type="entry name" value="PFOR_II"/>
</dbReference>
<dbReference type="GO" id="GO:0044281">
    <property type="term" value="P:small molecule metabolic process"/>
    <property type="evidence" value="ECO:0007669"/>
    <property type="project" value="UniProtKB-ARBA"/>
</dbReference>
<comment type="similarity">
    <text evidence="1">Belongs to the pyruvate:ferredoxin/flavodoxin oxidoreductase family.</text>
</comment>
<keyword evidence="5" id="KW-0249">Electron transport</keyword>